<evidence type="ECO:0000313" key="2">
    <source>
        <dbReference type="Proteomes" id="UP000006365"/>
    </source>
</evidence>
<organism evidence="1 2">
    <name type="scientific">Desulfobulbus propionicus (strain ATCC 33891 / DSM 2032 / VKM B-1956 / 1pr3)</name>
    <dbReference type="NCBI Taxonomy" id="577650"/>
    <lineage>
        <taxon>Bacteria</taxon>
        <taxon>Pseudomonadati</taxon>
        <taxon>Thermodesulfobacteriota</taxon>
        <taxon>Desulfobulbia</taxon>
        <taxon>Desulfobulbales</taxon>
        <taxon>Desulfobulbaceae</taxon>
        <taxon>Desulfobulbus</taxon>
    </lineage>
</organism>
<sequence length="1042" mass="111706">MKTQISRDAFQPEQRYSGVYLQQGRMITDADWNALTDIDKARVVAALRDAISGTTATGTVAGGAPRVGGLRIIADPADSDKLFIQPGTLYVEGVPARLDGPANLPINGQPDYPIQADYNGQSLRLYADVWERTVTGLEQPALLDAALHGADTATRTQTMLQVKWCPSSGANEVNPLDPEDNPPQGTGLMTLKLTLISSSADSCDPCAAQVKVDERIGNYLFRVEVHDFDPATGWLTLKWSRDNGAEACRATEMPTGFGQGDWVWEFFDRDTERLLGNHFVTNAKKVRGLIKETCTTPVGANEPKEYVRQWDGYLRINLTTQALGAGRDRGVPLAAGPVASTSHGRVNLTAGLVRINLERMELSLETTGKRFVPGDYWLAPVREAVHVSGQYVLPAMDDLAVPSQGEPPRGVRHHYLLLGEIKLNRKLEAQDDAFHRRMHFPPLTDLRAADIGLTNTCSGLFGTADNVQQALDTLCAIGAEDIAYLLPACGASEARSIKNRLAAVLDPDSNGVLTVKAALDGLLCQLNAASLPYTIPACASSPSVRQLLGLTAGEANVAPVLDRLLCDFKASDLPLDKGDIGLCSDLLPESVVTVQDALKVLCDKAAGGCAVMVTSPGHLAVLLEEFAQSTASDLWLCLRGGVYALGDLPAITDKRSLRISGQGPESVTILFGGDTWRIEADEVILENLTLDFAKRAGQLAIRAALSRTTGCRIARTSTTANGPAMISLGGRGNTVCRLDWQNNQLYAQRKVVSSSGNEWVGVEVVGNNVISEALLGLSKEELLDNKVAFDEALVKVAKQIIVLPKDIRTTWRTKLEQVASPKAVAMRAPKPTTATMSEVLAADSITVNEAVAAIEDLVANWISYEPDYALRLESAKVGGVLAGSEIDGWLLLANGVSGYRNPDAGVVNFSLEGNAVLSGGEDLHIDHNRITAIKANLPPGSVGTNRVLNQRVNGYARLMLTGNSFSGYGTTVVAAVFIGQGNTWFRAALDADWMGSVIGDRATFTGNLLENYTSNDVLASTVRHNRLASTGNVLIELVPLPF</sequence>
<keyword evidence="2" id="KW-1185">Reference proteome</keyword>
<reference evidence="1 2" key="1">
    <citation type="journal article" date="2011" name="Stand. Genomic Sci.">
        <title>Complete genome sequence of Desulfobulbus propionicus type strain (1pr3).</title>
        <authorList>
            <person name="Pagani I."/>
            <person name="Lapidus A."/>
            <person name="Nolan M."/>
            <person name="Lucas S."/>
            <person name="Hammon N."/>
            <person name="Deshpande S."/>
            <person name="Cheng J.F."/>
            <person name="Chertkov O."/>
            <person name="Davenport K."/>
            <person name="Tapia R."/>
            <person name="Han C."/>
            <person name="Goodwin L."/>
            <person name="Pitluck S."/>
            <person name="Liolios K."/>
            <person name="Mavromatis K."/>
            <person name="Ivanova N."/>
            <person name="Mikhailova N."/>
            <person name="Pati A."/>
            <person name="Chen A."/>
            <person name="Palaniappan K."/>
            <person name="Land M."/>
            <person name="Hauser L."/>
            <person name="Chang Y.J."/>
            <person name="Jeffries C.D."/>
            <person name="Detter J.C."/>
            <person name="Brambilla E."/>
            <person name="Kannan K.P."/>
            <person name="Djao O.D."/>
            <person name="Rohde M."/>
            <person name="Pukall R."/>
            <person name="Spring S."/>
            <person name="Goker M."/>
            <person name="Sikorski J."/>
            <person name="Woyke T."/>
            <person name="Bristow J."/>
            <person name="Eisen J.A."/>
            <person name="Markowitz V."/>
            <person name="Hugenholtz P."/>
            <person name="Kyrpides N.C."/>
            <person name="Klenk H.P."/>
        </authorList>
    </citation>
    <scope>NUCLEOTIDE SEQUENCE [LARGE SCALE GENOMIC DNA]</scope>
    <source>
        <strain evidence="2">ATCC 33891 / DSM 2032 / 1pr3</strain>
    </source>
</reference>
<dbReference type="InterPro" id="IPR011050">
    <property type="entry name" value="Pectin_lyase_fold/virulence"/>
</dbReference>
<evidence type="ECO:0000313" key="1">
    <source>
        <dbReference type="EMBL" id="ADW19388.1"/>
    </source>
</evidence>
<dbReference type="RefSeq" id="WP_015725912.1">
    <property type="nucleotide sequence ID" value="NC_014972.1"/>
</dbReference>
<dbReference type="Pfam" id="PF20129">
    <property type="entry name" value="DUF6519"/>
    <property type="match status" value="1"/>
</dbReference>
<dbReference type="SUPFAM" id="SSF51126">
    <property type="entry name" value="Pectin lyase-like"/>
    <property type="match status" value="1"/>
</dbReference>
<dbReference type="KEGG" id="dpr:Despr_3261"/>
<accession>A0A7U3YQ62</accession>
<dbReference type="Proteomes" id="UP000006365">
    <property type="component" value="Chromosome"/>
</dbReference>
<dbReference type="InterPro" id="IPR045392">
    <property type="entry name" value="DUF6519"/>
</dbReference>
<proteinExistence type="predicted"/>
<gene>
    <name evidence="1" type="ordered locus">Despr_3261</name>
</gene>
<dbReference type="EMBL" id="CP002364">
    <property type="protein sequence ID" value="ADW19388.1"/>
    <property type="molecule type" value="Genomic_DNA"/>
</dbReference>
<dbReference type="AlphaFoldDB" id="A0A7U3YQ62"/>
<name>A0A7U3YQ62_DESPD</name>
<protein>
    <submittedName>
        <fullName evidence="1">Uncharacterized protein</fullName>
    </submittedName>
</protein>